<evidence type="ECO:0000313" key="2">
    <source>
        <dbReference type="EMBL" id="CAB9522060.1"/>
    </source>
</evidence>
<feature type="region of interest" description="Disordered" evidence="1">
    <location>
        <begin position="144"/>
        <end position="163"/>
    </location>
</feature>
<dbReference type="EMBL" id="CAICTM010001262">
    <property type="protein sequence ID" value="CAB9522060.1"/>
    <property type="molecule type" value="Genomic_DNA"/>
</dbReference>
<accession>A0A9N8EKK8</accession>
<evidence type="ECO:0000256" key="1">
    <source>
        <dbReference type="SAM" id="MobiDB-lite"/>
    </source>
</evidence>
<evidence type="ECO:0000313" key="3">
    <source>
        <dbReference type="Proteomes" id="UP001153069"/>
    </source>
</evidence>
<protein>
    <submittedName>
        <fullName evidence="2">Uncharacterized protein</fullName>
    </submittedName>
</protein>
<name>A0A9N8EKK8_9STRA</name>
<reference evidence="2" key="1">
    <citation type="submission" date="2020-06" db="EMBL/GenBank/DDBJ databases">
        <authorList>
            <consortium name="Plant Systems Biology data submission"/>
        </authorList>
    </citation>
    <scope>NUCLEOTIDE SEQUENCE</scope>
    <source>
        <strain evidence="2">D6</strain>
    </source>
</reference>
<proteinExistence type="predicted"/>
<gene>
    <name evidence="2" type="ORF">SEMRO_1264_G257330.1</name>
</gene>
<keyword evidence="3" id="KW-1185">Reference proteome</keyword>
<sequence length="163" mass="18029">MSIVGHESVKVVDDENRRQKHKLKKLKVQPSDSFLDNNSGFIPPSKLAKMNKTKQGQKLHSSDSSIVSSTRSQRTTATRTGSGSSSNSSSMRSSTGSYKMPVRHHCKHGHDDCGRCRRTCEDEVAPRRPRRVIGVKPPRCDTAGDGLFRSKSGGKMLGRSYTR</sequence>
<feature type="compositionally biased region" description="Basic residues" evidence="1">
    <location>
        <begin position="18"/>
        <end position="27"/>
    </location>
</feature>
<organism evidence="2 3">
    <name type="scientific">Seminavis robusta</name>
    <dbReference type="NCBI Taxonomy" id="568900"/>
    <lineage>
        <taxon>Eukaryota</taxon>
        <taxon>Sar</taxon>
        <taxon>Stramenopiles</taxon>
        <taxon>Ochrophyta</taxon>
        <taxon>Bacillariophyta</taxon>
        <taxon>Bacillariophyceae</taxon>
        <taxon>Bacillariophycidae</taxon>
        <taxon>Naviculales</taxon>
        <taxon>Naviculaceae</taxon>
        <taxon>Seminavis</taxon>
    </lineage>
</organism>
<feature type="region of interest" description="Disordered" evidence="1">
    <location>
        <begin position="1"/>
        <end position="111"/>
    </location>
</feature>
<dbReference type="AlphaFoldDB" id="A0A9N8EKK8"/>
<feature type="compositionally biased region" description="Low complexity" evidence="1">
    <location>
        <begin position="62"/>
        <end position="97"/>
    </location>
</feature>
<dbReference type="Proteomes" id="UP001153069">
    <property type="component" value="Unassembled WGS sequence"/>
</dbReference>
<feature type="compositionally biased region" description="Basic and acidic residues" evidence="1">
    <location>
        <begin position="7"/>
        <end position="17"/>
    </location>
</feature>
<feature type="compositionally biased region" description="Polar residues" evidence="1">
    <location>
        <begin position="30"/>
        <end position="40"/>
    </location>
</feature>
<comment type="caution">
    <text evidence="2">The sequence shown here is derived from an EMBL/GenBank/DDBJ whole genome shotgun (WGS) entry which is preliminary data.</text>
</comment>